<dbReference type="PROSITE" id="PS50956">
    <property type="entry name" value="HTH_ASNC_2"/>
    <property type="match status" value="1"/>
</dbReference>
<accession>A0A1M6H6K5</accession>
<keyword evidence="3" id="KW-0804">Transcription</keyword>
<organism evidence="5 6">
    <name type="scientific">Propionispora hippei DSM 15287</name>
    <dbReference type="NCBI Taxonomy" id="1123003"/>
    <lineage>
        <taxon>Bacteria</taxon>
        <taxon>Bacillati</taxon>
        <taxon>Bacillota</taxon>
        <taxon>Negativicutes</taxon>
        <taxon>Selenomonadales</taxon>
        <taxon>Sporomusaceae</taxon>
        <taxon>Propionispora</taxon>
    </lineage>
</organism>
<dbReference type="Pfam" id="PF01037">
    <property type="entry name" value="AsnC_trans_reg"/>
    <property type="match status" value="1"/>
</dbReference>
<feature type="domain" description="HTH asnC-type" evidence="4">
    <location>
        <begin position="1"/>
        <end position="62"/>
    </location>
</feature>
<dbReference type="InterPro" id="IPR036390">
    <property type="entry name" value="WH_DNA-bd_sf"/>
</dbReference>
<proteinExistence type="predicted"/>
<dbReference type="PANTHER" id="PTHR30154:SF53">
    <property type="entry name" value="HTH-TYPE TRANSCRIPTIONAL REGULATOR LRPC"/>
    <property type="match status" value="1"/>
</dbReference>
<evidence type="ECO:0000256" key="1">
    <source>
        <dbReference type="ARBA" id="ARBA00023015"/>
    </source>
</evidence>
<dbReference type="SUPFAM" id="SSF54909">
    <property type="entry name" value="Dimeric alpha+beta barrel"/>
    <property type="match status" value="1"/>
</dbReference>
<dbReference type="AlphaFoldDB" id="A0A1M6H6K5"/>
<evidence type="ECO:0000313" key="5">
    <source>
        <dbReference type="EMBL" id="SHJ17867.1"/>
    </source>
</evidence>
<dbReference type="SUPFAM" id="SSF46785">
    <property type="entry name" value="Winged helix' DNA-binding domain"/>
    <property type="match status" value="1"/>
</dbReference>
<keyword evidence="1" id="KW-0805">Transcription regulation</keyword>
<dbReference type="Proteomes" id="UP000322917">
    <property type="component" value="Unassembled WGS sequence"/>
</dbReference>
<dbReference type="InterPro" id="IPR011008">
    <property type="entry name" value="Dimeric_a/b-barrel"/>
</dbReference>
<sequence length="145" mass="15907">MDTIDKKILSLLQSNARMSNADIAREIKLAPSATLSRIRKLEEEGVILGYEARLNPHVLGADMLAFVLVKVTGDKDIEADLAAIPGAQEIHNIAGDDCYLLKIRTKNTEALSKLLKEKVRGESISTKTIIVLTTLKETGQLSYKC</sequence>
<dbReference type="CDD" id="cd00090">
    <property type="entry name" value="HTH_ARSR"/>
    <property type="match status" value="1"/>
</dbReference>
<dbReference type="InterPro" id="IPR019888">
    <property type="entry name" value="Tscrpt_reg_AsnC-like"/>
</dbReference>
<dbReference type="RefSeq" id="WP_223191704.1">
    <property type="nucleotide sequence ID" value="NZ_FQZD01000013.1"/>
</dbReference>
<keyword evidence="2" id="KW-0238">DNA-binding</keyword>
<dbReference type="Pfam" id="PF13412">
    <property type="entry name" value="HTH_24"/>
    <property type="match status" value="1"/>
</dbReference>
<dbReference type="GO" id="GO:0043565">
    <property type="term" value="F:sequence-specific DNA binding"/>
    <property type="evidence" value="ECO:0007669"/>
    <property type="project" value="InterPro"/>
</dbReference>
<evidence type="ECO:0000313" key="6">
    <source>
        <dbReference type="Proteomes" id="UP000322917"/>
    </source>
</evidence>
<dbReference type="InterPro" id="IPR000485">
    <property type="entry name" value="AsnC-type_HTH_dom"/>
</dbReference>
<protein>
    <submittedName>
        <fullName evidence="5">Lrp/AsnC family transcriptional regulator, leucine-responsive regulatory protein</fullName>
    </submittedName>
</protein>
<gene>
    <name evidence="5" type="ORF">SAMN02745170_01915</name>
</gene>
<evidence type="ECO:0000256" key="3">
    <source>
        <dbReference type="ARBA" id="ARBA00023163"/>
    </source>
</evidence>
<evidence type="ECO:0000256" key="2">
    <source>
        <dbReference type="ARBA" id="ARBA00023125"/>
    </source>
</evidence>
<dbReference type="SMART" id="SM00344">
    <property type="entry name" value="HTH_ASNC"/>
    <property type="match status" value="1"/>
</dbReference>
<evidence type="ECO:0000259" key="4">
    <source>
        <dbReference type="PROSITE" id="PS50956"/>
    </source>
</evidence>
<dbReference type="InterPro" id="IPR019887">
    <property type="entry name" value="Tscrpt_reg_AsnC/Lrp_C"/>
</dbReference>
<dbReference type="GO" id="GO:0005829">
    <property type="term" value="C:cytosol"/>
    <property type="evidence" value="ECO:0007669"/>
    <property type="project" value="TreeGrafter"/>
</dbReference>
<name>A0A1M6H6K5_9FIRM</name>
<dbReference type="PANTHER" id="PTHR30154">
    <property type="entry name" value="LEUCINE-RESPONSIVE REGULATORY PROTEIN"/>
    <property type="match status" value="1"/>
</dbReference>
<keyword evidence="6" id="KW-1185">Reference proteome</keyword>
<dbReference type="Gene3D" id="1.10.10.10">
    <property type="entry name" value="Winged helix-like DNA-binding domain superfamily/Winged helix DNA-binding domain"/>
    <property type="match status" value="1"/>
</dbReference>
<dbReference type="InterPro" id="IPR036388">
    <property type="entry name" value="WH-like_DNA-bd_sf"/>
</dbReference>
<dbReference type="PRINTS" id="PR00033">
    <property type="entry name" value="HTHASNC"/>
</dbReference>
<dbReference type="GO" id="GO:0043200">
    <property type="term" value="P:response to amino acid"/>
    <property type="evidence" value="ECO:0007669"/>
    <property type="project" value="TreeGrafter"/>
</dbReference>
<dbReference type="EMBL" id="FQZD01000013">
    <property type="protein sequence ID" value="SHJ17867.1"/>
    <property type="molecule type" value="Genomic_DNA"/>
</dbReference>
<dbReference type="InterPro" id="IPR011991">
    <property type="entry name" value="ArsR-like_HTH"/>
</dbReference>
<dbReference type="Gene3D" id="3.30.70.920">
    <property type="match status" value="1"/>
</dbReference>
<reference evidence="5 6" key="1">
    <citation type="submission" date="2016-11" db="EMBL/GenBank/DDBJ databases">
        <authorList>
            <person name="Varghese N."/>
            <person name="Submissions S."/>
        </authorList>
    </citation>
    <scope>NUCLEOTIDE SEQUENCE [LARGE SCALE GENOMIC DNA]</scope>
    <source>
        <strain evidence="5 6">DSM 15287</strain>
    </source>
</reference>